<dbReference type="RefSeq" id="WP_045831084.1">
    <property type="nucleotide sequence ID" value="NZ_JZRB01000053.1"/>
</dbReference>
<evidence type="ECO:0000256" key="7">
    <source>
        <dbReference type="ARBA" id="ARBA00022927"/>
    </source>
</evidence>
<name>A0A0F3K608_9GAMM</name>
<dbReference type="OrthoDB" id="9803361at2"/>
<sequence length="287" mass="31422">MTTRTTGADLIGATLLFSLLLHGVVILGITFQAEKPAPSVPTLDVTLVDVANQEQPDKADFLAQASNAGGGDRDKASRPSEPVSGPLPTRNQGAAPQPEEARAPAPREATPDQVLTTSGQTGFKVDTTKEQTEQKELPLPPSDEEVQRKLEMAKLAAEVRDQSEAYAKRPKKKFISSNTREYVYAAYMKGWVNRVERVGNLNYPAEARQQGVYGELVLTVGLNRDGTIKSIDVIKSSGHKLLDDAAQRIVRLAAPFPGLPRDSKEKVDELYITRTWQFLPGNVLRNY</sequence>
<evidence type="ECO:0000259" key="11">
    <source>
        <dbReference type="PROSITE" id="PS52015"/>
    </source>
</evidence>
<dbReference type="GO" id="GO:0055085">
    <property type="term" value="P:transmembrane transport"/>
    <property type="evidence" value="ECO:0007669"/>
    <property type="project" value="InterPro"/>
</dbReference>
<dbReference type="GO" id="GO:0098797">
    <property type="term" value="C:plasma membrane protein complex"/>
    <property type="evidence" value="ECO:0007669"/>
    <property type="project" value="TreeGrafter"/>
</dbReference>
<keyword evidence="5" id="KW-0997">Cell inner membrane</keyword>
<evidence type="ECO:0000256" key="10">
    <source>
        <dbReference type="SAM" id="MobiDB-lite"/>
    </source>
</evidence>
<dbReference type="EMBL" id="JZRB01000053">
    <property type="protein sequence ID" value="KJV26690.1"/>
    <property type="molecule type" value="Genomic_DNA"/>
</dbReference>
<keyword evidence="9" id="KW-0472">Membrane</keyword>
<feature type="domain" description="TonB C-terminal" evidence="11">
    <location>
        <begin position="188"/>
        <end position="285"/>
    </location>
</feature>
<evidence type="ECO:0000256" key="8">
    <source>
        <dbReference type="ARBA" id="ARBA00022989"/>
    </source>
</evidence>
<keyword evidence="13" id="KW-1185">Reference proteome</keyword>
<dbReference type="GO" id="GO:0015031">
    <property type="term" value="P:protein transport"/>
    <property type="evidence" value="ECO:0007669"/>
    <property type="project" value="UniProtKB-KW"/>
</dbReference>
<keyword evidence="4" id="KW-1003">Cell membrane</keyword>
<dbReference type="NCBIfam" id="TIGR01352">
    <property type="entry name" value="tonB_Cterm"/>
    <property type="match status" value="1"/>
</dbReference>
<evidence type="ECO:0000256" key="9">
    <source>
        <dbReference type="ARBA" id="ARBA00023136"/>
    </source>
</evidence>
<dbReference type="PATRIC" id="fig|345309.4.peg.3475"/>
<feature type="compositionally biased region" description="Low complexity" evidence="10">
    <location>
        <begin position="94"/>
        <end position="108"/>
    </location>
</feature>
<keyword evidence="8" id="KW-1133">Transmembrane helix</keyword>
<protein>
    <submittedName>
        <fullName evidence="12">Energy transducer TonB</fullName>
    </submittedName>
</protein>
<dbReference type="InterPro" id="IPR051045">
    <property type="entry name" value="TonB-dependent_transducer"/>
</dbReference>
<dbReference type="AlphaFoldDB" id="A0A0F3K608"/>
<evidence type="ECO:0000256" key="2">
    <source>
        <dbReference type="ARBA" id="ARBA00006555"/>
    </source>
</evidence>
<evidence type="ECO:0000313" key="13">
    <source>
        <dbReference type="Proteomes" id="UP000033651"/>
    </source>
</evidence>
<evidence type="ECO:0000256" key="5">
    <source>
        <dbReference type="ARBA" id="ARBA00022519"/>
    </source>
</evidence>
<dbReference type="InterPro" id="IPR006260">
    <property type="entry name" value="TonB/TolA_C"/>
</dbReference>
<evidence type="ECO:0000256" key="3">
    <source>
        <dbReference type="ARBA" id="ARBA00022448"/>
    </source>
</evidence>
<dbReference type="Gene3D" id="3.30.1150.10">
    <property type="match status" value="1"/>
</dbReference>
<evidence type="ECO:0000256" key="6">
    <source>
        <dbReference type="ARBA" id="ARBA00022692"/>
    </source>
</evidence>
<evidence type="ECO:0000256" key="4">
    <source>
        <dbReference type="ARBA" id="ARBA00022475"/>
    </source>
</evidence>
<comment type="subcellular location">
    <subcellularLocation>
        <location evidence="1">Cell inner membrane</location>
        <topology evidence="1">Single-pass membrane protein</topology>
        <orientation evidence="1">Periplasmic side</orientation>
    </subcellularLocation>
</comment>
<accession>A0A0F3K608</accession>
<dbReference type="SUPFAM" id="SSF74653">
    <property type="entry name" value="TolA/TonB C-terminal domain"/>
    <property type="match status" value="1"/>
</dbReference>
<dbReference type="Pfam" id="PF03544">
    <property type="entry name" value="TonB_C"/>
    <property type="match status" value="1"/>
</dbReference>
<evidence type="ECO:0000313" key="12">
    <source>
        <dbReference type="EMBL" id="KJV26690.1"/>
    </source>
</evidence>
<dbReference type="PANTHER" id="PTHR33446">
    <property type="entry name" value="PROTEIN TONB-RELATED"/>
    <property type="match status" value="1"/>
</dbReference>
<dbReference type="InterPro" id="IPR037682">
    <property type="entry name" value="TonB_C"/>
</dbReference>
<keyword evidence="7" id="KW-0653">Protein transport</keyword>
<dbReference type="PANTHER" id="PTHR33446:SF11">
    <property type="entry name" value="TONB3"/>
    <property type="match status" value="1"/>
</dbReference>
<reference evidence="12 13" key="1">
    <citation type="submission" date="2015-03" db="EMBL/GenBank/DDBJ databases">
        <title>Draft genome sequence of Luteibacter yeojuensis strain SU11.</title>
        <authorList>
            <person name="Sulaiman J."/>
            <person name="Priya K."/>
            <person name="Chan K.-G."/>
        </authorList>
    </citation>
    <scope>NUCLEOTIDE SEQUENCE [LARGE SCALE GENOMIC DNA]</scope>
    <source>
        <strain evidence="12 13">SU11</strain>
    </source>
</reference>
<dbReference type="PROSITE" id="PS52015">
    <property type="entry name" value="TONB_CTD"/>
    <property type="match status" value="1"/>
</dbReference>
<feature type="compositionally biased region" description="Basic and acidic residues" evidence="10">
    <location>
        <begin position="126"/>
        <end position="136"/>
    </location>
</feature>
<feature type="region of interest" description="Disordered" evidence="10">
    <location>
        <begin position="64"/>
        <end position="144"/>
    </location>
</feature>
<evidence type="ECO:0000256" key="1">
    <source>
        <dbReference type="ARBA" id="ARBA00004383"/>
    </source>
</evidence>
<dbReference type="GO" id="GO:0031992">
    <property type="term" value="F:energy transducer activity"/>
    <property type="evidence" value="ECO:0007669"/>
    <property type="project" value="TreeGrafter"/>
</dbReference>
<keyword evidence="6" id="KW-0812">Transmembrane</keyword>
<dbReference type="Proteomes" id="UP000033651">
    <property type="component" value="Unassembled WGS sequence"/>
</dbReference>
<organism evidence="12 13">
    <name type="scientific">Luteibacter yeojuensis</name>
    <dbReference type="NCBI Taxonomy" id="345309"/>
    <lineage>
        <taxon>Bacteria</taxon>
        <taxon>Pseudomonadati</taxon>
        <taxon>Pseudomonadota</taxon>
        <taxon>Gammaproteobacteria</taxon>
        <taxon>Lysobacterales</taxon>
        <taxon>Rhodanobacteraceae</taxon>
        <taxon>Luteibacter</taxon>
    </lineage>
</organism>
<gene>
    <name evidence="12" type="ORF">VI08_18335</name>
</gene>
<proteinExistence type="inferred from homology"/>
<keyword evidence="3" id="KW-0813">Transport</keyword>
<comment type="caution">
    <text evidence="12">The sequence shown here is derived from an EMBL/GenBank/DDBJ whole genome shotgun (WGS) entry which is preliminary data.</text>
</comment>
<comment type="similarity">
    <text evidence="2">Belongs to the TonB family.</text>
</comment>